<dbReference type="RefSeq" id="XP_004357652.1">
    <property type="nucleotide sequence ID" value="XM_004357595.1"/>
</dbReference>
<dbReference type="Gene3D" id="3.30.740.10">
    <property type="entry name" value="Protein Inhibitor Of Neuronal Nitric Oxide Synthase"/>
    <property type="match status" value="1"/>
</dbReference>
<dbReference type="GO" id="GO:0007017">
    <property type="term" value="P:microtubule-based process"/>
    <property type="evidence" value="ECO:0007669"/>
    <property type="project" value="InterPro"/>
</dbReference>
<evidence type="ECO:0000313" key="1">
    <source>
        <dbReference type="EMBL" id="EGG19381.1"/>
    </source>
</evidence>
<dbReference type="KEGG" id="dfa:DFA_02168"/>
<name>F4PYB4_CACFS</name>
<dbReference type="EMBL" id="GL883015">
    <property type="protein sequence ID" value="EGG19381.1"/>
    <property type="molecule type" value="Genomic_DNA"/>
</dbReference>
<dbReference type="Proteomes" id="UP000007797">
    <property type="component" value="Unassembled WGS sequence"/>
</dbReference>
<gene>
    <name evidence="1" type="primary">dlcB</name>
    <name evidence="1" type="ORF">DFA_02168</name>
</gene>
<dbReference type="AlphaFoldDB" id="F4PYB4"/>
<organism evidence="1 2">
    <name type="scientific">Cavenderia fasciculata</name>
    <name type="common">Slime mold</name>
    <name type="synonym">Dictyostelium fasciculatum</name>
    <dbReference type="NCBI Taxonomy" id="261658"/>
    <lineage>
        <taxon>Eukaryota</taxon>
        <taxon>Amoebozoa</taxon>
        <taxon>Evosea</taxon>
        <taxon>Eumycetozoa</taxon>
        <taxon>Dictyostelia</taxon>
        <taxon>Acytosteliales</taxon>
        <taxon>Cavenderiaceae</taxon>
        <taxon>Cavenderia</taxon>
    </lineage>
</organism>
<reference evidence="2" key="1">
    <citation type="journal article" date="2011" name="Genome Res.">
        <title>Phylogeny-wide analysis of social amoeba genomes highlights ancient origins for complex intercellular communication.</title>
        <authorList>
            <person name="Heidel A.J."/>
            <person name="Lawal H.M."/>
            <person name="Felder M."/>
            <person name="Schilde C."/>
            <person name="Helps N.R."/>
            <person name="Tunggal B."/>
            <person name="Rivero F."/>
            <person name="John U."/>
            <person name="Schleicher M."/>
            <person name="Eichinger L."/>
            <person name="Platzer M."/>
            <person name="Noegel A.A."/>
            <person name="Schaap P."/>
            <person name="Gloeckner G."/>
        </authorList>
    </citation>
    <scope>NUCLEOTIDE SEQUENCE [LARGE SCALE GENOMIC DNA]</scope>
    <source>
        <strain evidence="2">SH3</strain>
    </source>
</reference>
<dbReference type="InterPro" id="IPR037177">
    <property type="entry name" value="DLC_sf"/>
</dbReference>
<accession>F4PYB4</accession>
<dbReference type="OrthoDB" id="10033309at2759"/>
<dbReference type="InterPro" id="IPR001372">
    <property type="entry name" value="Dynein_light_chain_typ-1/2"/>
</dbReference>
<dbReference type="SUPFAM" id="SSF54648">
    <property type="entry name" value="DLC"/>
    <property type="match status" value="1"/>
</dbReference>
<dbReference type="GeneID" id="14871409"/>
<proteinExistence type="predicted"/>
<dbReference type="Pfam" id="PF01221">
    <property type="entry name" value="Dynein_light"/>
    <property type="match status" value="1"/>
</dbReference>
<keyword evidence="2" id="KW-1185">Reference proteome</keyword>
<evidence type="ECO:0000313" key="2">
    <source>
        <dbReference type="Proteomes" id="UP000007797"/>
    </source>
</evidence>
<protein>
    <submittedName>
        <fullName evidence="1">Cytoplasmic dynein light chain</fullName>
    </submittedName>
</protein>
<dbReference type="STRING" id="1054147.F4PYB4"/>
<sequence>MRTVDRKTIQIKIADMEEFMQQEAVECAVKAFESNDVEKDIASSIKKEN</sequence>
<dbReference type="GO" id="GO:0030286">
    <property type="term" value="C:dynein complex"/>
    <property type="evidence" value="ECO:0007669"/>
    <property type="project" value="InterPro"/>
</dbReference>